<comment type="caution">
    <text evidence="1">The sequence shown here is derived from an EMBL/GenBank/DDBJ whole genome shotgun (WGS) entry which is preliminary data.</text>
</comment>
<dbReference type="Proteomes" id="UP001066276">
    <property type="component" value="Chromosome 3_2"/>
</dbReference>
<reference evidence="1" key="1">
    <citation type="journal article" date="2022" name="bioRxiv">
        <title>Sequencing and chromosome-scale assembly of the giantPleurodeles waltlgenome.</title>
        <authorList>
            <person name="Brown T."/>
            <person name="Elewa A."/>
            <person name="Iarovenko S."/>
            <person name="Subramanian E."/>
            <person name="Araus A.J."/>
            <person name="Petzold A."/>
            <person name="Susuki M."/>
            <person name="Suzuki K.-i.T."/>
            <person name="Hayashi T."/>
            <person name="Toyoda A."/>
            <person name="Oliveira C."/>
            <person name="Osipova E."/>
            <person name="Leigh N.D."/>
            <person name="Simon A."/>
            <person name="Yun M.H."/>
        </authorList>
    </citation>
    <scope>NUCLEOTIDE SEQUENCE</scope>
    <source>
        <strain evidence="1">20211129_DDA</strain>
        <tissue evidence="1">Liver</tissue>
    </source>
</reference>
<accession>A0AAV7TX24</accession>
<evidence type="ECO:0000313" key="2">
    <source>
        <dbReference type="Proteomes" id="UP001066276"/>
    </source>
</evidence>
<keyword evidence="2" id="KW-1185">Reference proteome</keyword>
<evidence type="ECO:0000313" key="1">
    <source>
        <dbReference type="EMBL" id="KAJ1180384.1"/>
    </source>
</evidence>
<protein>
    <submittedName>
        <fullName evidence="1">Uncharacterized protein</fullName>
    </submittedName>
</protein>
<sequence>MCWHTRWQRRPAVQENARCKSCTKSQRREVSTSASPLGTPEGGRLLWSVGAGLIFCGEQRGTRQRHGEETACKALVGPERWVFTPPVPEMTGGAREEVRRTLASLWMEVPKRRGIAGRDLEEEGTRCGCSRHLSVGLPAHWSVPEEK</sequence>
<dbReference type="EMBL" id="JANPWB010000006">
    <property type="protein sequence ID" value="KAJ1180384.1"/>
    <property type="molecule type" value="Genomic_DNA"/>
</dbReference>
<dbReference type="AlphaFoldDB" id="A0AAV7TX24"/>
<gene>
    <name evidence="1" type="ORF">NDU88_005605</name>
</gene>
<organism evidence="1 2">
    <name type="scientific">Pleurodeles waltl</name>
    <name type="common">Iberian ribbed newt</name>
    <dbReference type="NCBI Taxonomy" id="8319"/>
    <lineage>
        <taxon>Eukaryota</taxon>
        <taxon>Metazoa</taxon>
        <taxon>Chordata</taxon>
        <taxon>Craniata</taxon>
        <taxon>Vertebrata</taxon>
        <taxon>Euteleostomi</taxon>
        <taxon>Amphibia</taxon>
        <taxon>Batrachia</taxon>
        <taxon>Caudata</taxon>
        <taxon>Salamandroidea</taxon>
        <taxon>Salamandridae</taxon>
        <taxon>Pleurodelinae</taxon>
        <taxon>Pleurodeles</taxon>
    </lineage>
</organism>
<name>A0AAV7TX24_PLEWA</name>
<proteinExistence type="predicted"/>